<dbReference type="Gene3D" id="6.10.140.1020">
    <property type="match status" value="1"/>
</dbReference>
<sequence>MEHQTAKRRRIDQATSTLSKPFKSPLRKQGQSTSADNCNEKSDAVSKSEASINSTSNGTTLSTSSSETPLKINTPHTPFTPSAAIKKTNISSPTLSPNSTVTLSSVSSSSAPVELITLQKQHSALTTRLVNLRMELDTVTQALKVEQSGQDAELGLLIVKWKAASREAAEELFVSAEERVRRMGGVKGWRENARKAQERRAKWDDDERGVRDGFGSEEEEGTVRSRAQLEREVEGLEAMVDSKDGAKDKDGEVDEDESFTMDMMLKSLNINLDIIGFDKDTQQWI</sequence>
<gene>
    <name evidence="2" type="ORF">AJ78_04971</name>
</gene>
<feature type="compositionally biased region" description="Low complexity" evidence="1">
    <location>
        <begin position="51"/>
        <end position="68"/>
    </location>
</feature>
<reference evidence="2 3" key="1">
    <citation type="submission" date="2015-07" db="EMBL/GenBank/DDBJ databases">
        <title>Emmonsia species relationships and genome sequence.</title>
        <authorList>
            <consortium name="The Broad Institute Genomics Platform"/>
            <person name="Cuomo C.A."/>
            <person name="Munoz J.F."/>
            <person name="Imamovic A."/>
            <person name="Priest M.E."/>
            <person name="Young S."/>
            <person name="Clay O.K."/>
            <person name="McEwen J.G."/>
        </authorList>
    </citation>
    <scope>NUCLEOTIDE SEQUENCE [LARGE SCALE GENOMIC DNA]</scope>
    <source>
        <strain evidence="2 3">UAMH 9510</strain>
    </source>
</reference>
<keyword evidence="3" id="KW-1185">Reference proteome</keyword>
<feature type="compositionally biased region" description="Basic residues" evidence="1">
    <location>
        <begin position="1"/>
        <end position="10"/>
    </location>
</feature>
<accession>A0A1J9QFK0</accession>
<feature type="region of interest" description="Disordered" evidence="1">
    <location>
        <begin position="199"/>
        <end position="255"/>
    </location>
</feature>
<dbReference type="STRING" id="1447872.A0A1J9QFK0"/>
<feature type="compositionally biased region" description="Basic and acidic residues" evidence="1">
    <location>
        <begin position="221"/>
        <end position="250"/>
    </location>
</feature>
<dbReference type="PANTHER" id="PTHR28527">
    <property type="entry name" value="MATING-TYPE SWITCHING PROTEIN SWI2-RELATED"/>
    <property type="match status" value="1"/>
</dbReference>
<evidence type="ECO:0000313" key="2">
    <source>
        <dbReference type="EMBL" id="OJD14716.1"/>
    </source>
</evidence>
<evidence type="ECO:0008006" key="4">
    <source>
        <dbReference type="Google" id="ProtNLM"/>
    </source>
</evidence>
<proteinExistence type="predicted"/>
<comment type="caution">
    <text evidence="2">The sequence shown here is derived from an EMBL/GenBank/DDBJ whole genome shotgun (WGS) entry which is preliminary data.</text>
</comment>
<organism evidence="2 3">
    <name type="scientific">Emergomyces pasteurianus Ep9510</name>
    <dbReference type="NCBI Taxonomy" id="1447872"/>
    <lineage>
        <taxon>Eukaryota</taxon>
        <taxon>Fungi</taxon>
        <taxon>Dikarya</taxon>
        <taxon>Ascomycota</taxon>
        <taxon>Pezizomycotina</taxon>
        <taxon>Eurotiomycetes</taxon>
        <taxon>Eurotiomycetidae</taxon>
        <taxon>Onygenales</taxon>
        <taxon>Ajellomycetaceae</taxon>
        <taxon>Emergomyces</taxon>
    </lineage>
</organism>
<dbReference type="PANTHER" id="PTHR28527:SF1">
    <property type="entry name" value="SWI5-DEPENDENT RECOMBINATION DNA REPAIR PROTEIN 1"/>
    <property type="match status" value="1"/>
</dbReference>
<dbReference type="AlphaFoldDB" id="A0A1J9QFK0"/>
<feature type="region of interest" description="Disordered" evidence="1">
    <location>
        <begin position="1"/>
        <end position="84"/>
    </location>
</feature>
<dbReference type="OrthoDB" id="27934at2759"/>
<feature type="compositionally biased region" description="Basic and acidic residues" evidence="1">
    <location>
        <begin position="199"/>
        <end position="211"/>
    </location>
</feature>
<evidence type="ECO:0000313" key="3">
    <source>
        <dbReference type="Proteomes" id="UP000182235"/>
    </source>
</evidence>
<name>A0A1J9QFK0_9EURO</name>
<dbReference type="EMBL" id="LGRN01000202">
    <property type="protein sequence ID" value="OJD14716.1"/>
    <property type="molecule type" value="Genomic_DNA"/>
</dbReference>
<dbReference type="Proteomes" id="UP000182235">
    <property type="component" value="Unassembled WGS sequence"/>
</dbReference>
<protein>
    <recommendedName>
        <fullName evidence="4">DNA repair protein Dds20/Mei5</fullName>
    </recommendedName>
</protein>
<dbReference type="GO" id="GO:0006310">
    <property type="term" value="P:DNA recombination"/>
    <property type="evidence" value="ECO:0007669"/>
    <property type="project" value="TreeGrafter"/>
</dbReference>
<evidence type="ECO:0000256" key="1">
    <source>
        <dbReference type="SAM" id="MobiDB-lite"/>
    </source>
</evidence>